<feature type="compositionally biased region" description="Low complexity" evidence="1">
    <location>
        <begin position="437"/>
        <end position="449"/>
    </location>
</feature>
<dbReference type="SUPFAM" id="SSF50998">
    <property type="entry name" value="Quinoprotein alcohol dehydrogenase-like"/>
    <property type="match status" value="1"/>
</dbReference>
<keyword evidence="3" id="KW-1185">Reference proteome</keyword>
<feature type="region of interest" description="Disordered" evidence="1">
    <location>
        <begin position="67"/>
        <end position="92"/>
    </location>
</feature>
<dbReference type="OrthoDB" id="98274at2157"/>
<reference evidence="2 3" key="1">
    <citation type="submission" date="2020-07" db="EMBL/GenBank/DDBJ databases">
        <title>Halosimplex litoreum sp. nov. and Halosimplex rubrum sp. nov., isolated from different salt environments.</title>
        <authorList>
            <person name="Cui H."/>
        </authorList>
    </citation>
    <scope>NUCLEOTIDE SEQUENCE [LARGE SCALE GENOMIC DNA]</scope>
    <source>
        <strain evidence="2 3">R2</strain>
    </source>
</reference>
<protein>
    <submittedName>
        <fullName evidence="2">Uncharacterized protein</fullName>
    </submittedName>
</protein>
<dbReference type="GeneID" id="56081268"/>
<feature type="compositionally biased region" description="Pro residues" evidence="1">
    <location>
        <begin position="420"/>
        <end position="436"/>
    </location>
</feature>
<dbReference type="InterPro" id="IPR006311">
    <property type="entry name" value="TAT_signal"/>
</dbReference>
<feature type="compositionally biased region" description="Low complexity" evidence="1">
    <location>
        <begin position="459"/>
        <end position="470"/>
    </location>
</feature>
<dbReference type="EMBL" id="CP058909">
    <property type="protein sequence ID" value="QLH80425.1"/>
    <property type="molecule type" value="Genomic_DNA"/>
</dbReference>
<evidence type="ECO:0000313" key="3">
    <source>
        <dbReference type="Proteomes" id="UP000509346"/>
    </source>
</evidence>
<dbReference type="AlphaFoldDB" id="A0A7D5P8H6"/>
<dbReference type="RefSeq" id="WP_179920254.1">
    <property type="nucleotide sequence ID" value="NZ_CP058909.1"/>
</dbReference>
<dbReference type="Proteomes" id="UP000509346">
    <property type="component" value="Chromosome"/>
</dbReference>
<proteinExistence type="predicted"/>
<feature type="region of interest" description="Disordered" evidence="1">
    <location>
        <begin position="411"/>
        <end position="488"/>
    </location>
</feature>
<name>A0A7D5P8H6_9EURY</name>
<dbReference type="PANTHER" id="PTHR42754:SF1">
    <property type="entry name" value="LIPOPROTEIN"/>
    <property type="match status" value="1"/>
</dbReference>
<organism evidence="2 3">
    <name type="scientific">Halosimplex pelagicum</name>
    <dbReference type="NCBI Taxonomy" id="869886"/>
    <lineage>
        <taxon>Archaea</taxon>
        <taxon>Methanobacteriati</taxon>
        <taxon>Methanobacteriota</taxon>
        <taxon>Stenosarchaea group</taxon>
        <taxon>Halobacteria</taxon>
        <taxon>Halobacteriales</taxon>
        <taxon>Haloarculaceae</taxon>
        <taxon>Halosimplex</taxon>
    </lineage>
</organism>
<gene>
    <name evidence="2" type="ORF">HZS54_01725</name>
</gene>
<dbReference type="PROSITE" id="PS51318">
    <property type="entry name" value="TAT"/>
    <property type="match status" value="1"/>
</dbReference>
<evidence type="ECO:0000256" key="1">
    <source>
        <dbReference type="SAM" id="MobiDB-lite"/>
    </source>
</evidence>
<dbReference type="InterPro" id="IPR011047">
    <property type="entry name" value="Quinoprotein_ADH-like_sf"/>
</dbReference>
<evidence type="ECO:0000313" key="2">
    <source>
        <dbReference type="EMBL" id="QLH80425.1"/>
    </source>
</evidence>
<dbReference type="KEGG" id="hpel:HZS54_01725"/>
<accession>A0A7D5P8H6</accession>
<sequence>MVDDVSRRGVLLAGGAALSGGIATKLGSRSAAARGDPDGAPAVRWQALVRNDDDVTRPVSVRAGDGRVRVGGFSGDDSDDTDPWQFGTDAVRGTDRTGTTAYVEGQFLTEGAAPAADGGRLFLGRHTADPGADDAATEPTVVRTTADGEVDWRRTYEPPFDDFRVTDVTPGADGGAVFVGYSEAWRNPNTWLVAVDGDGSVRWQRRLDEFYATYAWGVQRTASGSYLVYGGARRGSERDSSRQSGWVAKVGADGEPTWSKLYRQRSAGEASEFHYVEDAAETDDGYLFAGYVSPATEDAEGRAWAISTDAAGDRLYSALRRPGGDGAGEFVAVVPHGDEYVLAGSTLPTGDAEVGYAWLRGVDASLSSNWELIDPLDQPSVLTDAAATGDGGFAVVGNHFNADGWSYPLAAKLGGEPAETPTPTPTATPTPWPTPTSTPTATPTESPTETPTPRPTTAPAPTGTAESAPESRSTATAEDGPGFGLTGTLAALGGSALLARLRGESTDGN</sequence>
<dbReference type="PANTHER" id="PTHR42754">
    <property type="entry name" value="ENDOGLUCANASE"/>
    <property type="match status" value="1"/>
</dbReference>